<name>A0A8I2YWV6_9AGAM</name>
<evidence type="ECO:0000313" key="2">
    <source>
        <dbReference type="EMBL" id="KAG6379695.1"/>
    </source>
</evidence>
<feature type="region of interest" description="Disordered" evidence="1">
    <location>
        <begin position="1"/>
        <end position="94"/>
    </location>
</feature>
<proteinExistence type="predicted"/>
<dbReference type="Proteomes" id="UP000683000">
    <property type="component" value="Unassembled WGS sequence"/>
</dbReference>
<dbReference type="EMBL" id="JAGFBS010000004">
    <property type="protein sequence ID" value="KAG6379695.1"/>
    <property type="molecule type" value="Genomic_DNA"/>
</dbReference>
<feature type="compositionally biased region" description="Low complexity" evidence="1">
    <location>
        <begin position="74"/>
        <end position="92"/>
    </location>
</feature>
<keyword evidence="3" id="KW-1185">Reference proteome</keyword>
<protein>
    <recommendedName>
        <fullName evidence="4">SWR1-complex protein 5</fullName>
    </recommendedName>
</protein>
<feature type="compositionally biased region" description="Acidic residues" evidence="1">
    <location>
        <begin position="8"/>
        <end position="32"/>
    </location>
</feature>
<feature type="region of interest" description="Disordered" evidence="1">
    <location>
        <begin position="109"/>
        <end position="210"/>
    </location>
</feature>
<organism evidence="2 3">
    <name type="scientific">Boletus reticuloceps</name>
    <dbReference type="NCBI Taxonomy" id="495285"/>
    <lineage>
        <taxon>Eukaryota</taxon>
        <taxon>Fungi</taxon>
        <taxon>Dikarya</taxon>
        <taxon>Basidiomycota</taxon>
        <taxon>Agaricomycotina</taxon>
        <taxon>Agaricomycetes</taxon>
        <taxon>Agaricomycetidae</taxon>
        <taxon>Boletales</taxon>
        <taxon>Boletineae</taxon>
        <taxon>Boletaceae</taxon>
        <taxon>Boletoideae</taxon>
        <taxon>Boletus</taxon>
    </lineage>
</organism>
<dbReference type="InterPro" id="IPR027124">
    <property type="entry name" value="Swc5/CFDP1/2"/>
</dbReference>
<dbReference type="GO" id="GO:0000812">
    <property type="term" value="C:Swr1 complex"/>
    <property type="evidence" value="ECO:0007669"/>
    <property type="project" value="TreeGrafter"/>
</dbReference>
<dbReference type="PANTHER" id="PTHR48407">
    <property type="entry name" value="CRANIOFACIAL DEVELOPMENT PROTEIN 1"/>
    <property type="match status" value="1"/>
</dbReference>
<dbReference type="OrthoDB" id="445677at2759"/>
<feature type="compositionally biased region" description="Basic and acidic residues" evidence="1">
    <location>
        <begin position="145"/>
        <end position="164"/>
    </location>
</feature>
<evidence type="ECO:0008006" key="4">
    <source>
        <dbReference type="Google" id="ProtNLM"/>
    </source>
</evidence>
<gene>
    <name evidence="2" type="ORF">JVT61DRAFT_10219</name>
</gene>
<evidence type="ECO:0000313" key="3">
    <source>
        <dbReference type="Proteomes" id="UP000683000"/>
    </source>
</evidence>
<accession>A0A8I2YWV6</accession>
<comment type="caution">
    <text evidence="2">The sequence shown here is derived from an EMBL/GenBank/DDBJ whole genome shotgun (WGS) entry which is preliminary data.</text>
</comment>
<sequence>MPPTTNSDSDDDFDYVPPADDDGSDCSDDQEQVEPTPGTAPPPLDVAEQKKQRDALWASFQASLPMPPSNAHGTPTSTPSQSSQAQAQFQPPVVKRVKIEKTYLFAGKHVTEVVEVPENSDDAKKWPRWSPRPRLTSDGVAAGTGKEKDDGKGRGEGEKERESDSPAPSAVDPSPAPLPPMTTATSTPGAKRPGPRKPWTALPSIPKVSQAKKITTLDKTAMDWRAHVASQSGDVKTN</sequence>
<dbReference type="PANTHER" id="PTHR48407:SF1">
    <property type="entry name" value="CRANIOFACIAL DEVELOPMENT PROTEIN 1"/>
    <property type="match status" value="1"/>
</dbReference>
<dbReference type="AlphaFoldDB" id="A0A8I2YWV6"/>
<reference evidence="2" key="1">
    <citation type="submission" date="2021-03" db="EMBL/GenBank/DDBJ databases">
        <title>Evolutionary innovations through gain and loss of genes in the ectomycorrhizal Boletales.</title>
        <authorList>
            <person name="Wu G."/>
            <person name="Miyauchi S."/>
            <person name="Morin E."/>
            <person name="Yang Z.-L."/>
            <person name="Xu J."/>
            <person name="Martin F.M."/>
        </authorList>
    </citation>
    <scope>NUCLEOTIDE SEQUENCE</scope>
    <source>
        <strain evidence="2">BR01</strain>
    </source>
</reference>
<evidence type="ECO:0000256" key="1">
    <source>
        <dbReference type="SAM" id="MobiDB-lite"/>
    </source>
</evidence>